<feature type="region of interest" description="Disordered" evidence="1">
    <location>
        <begin position="106"/>
        <end position="151"/>
    </location>
</feature>
<dbReference type="InterPro" id="IPR009730">
    <property type="entry name" value="MFAP1_C"/>
</dbReference>
<evidence type="ECO:0000313" key="3">
    <source>
        <dbReference type="EMBL" id="UKJ89633.2"/>
    </source>
</evidence>
<protein>
    <submittedName>
        <fullName evidence="3">Microfibrillar-associated protein</fullName>
    </submittedName>
</protein>
<feature type="region of interest" description="Disordered" evidence="1">
    <location>
        <begin position="1"/>
        <end position="81"/>
    </location>
</feature>
<feature type="compositionally biased region" description="Basic and acidic residues" evidence="1">
    <location>
        <begin position="65"/>
        <end position="76"/>
    </location>
</feature>
<reference evidence="3" key="1">
    <citation type="submission" date="2022-07" db="EMBL/GenBank/DDBJ databases">
        <title>Evaluation of T. orientalis genome assembly methods using nanopore sequencing and analysis of variation between genomes.</title>
        <authorList>
            <person name="Yam J."/>
            <person name="Micallef M.L."/>
            <person name="Liu M."/>
            <person name="Djordjevic S.P."/>
            <person name="Bogema D.R."/>
            <person name="Jenkins C."/>
        </authorList>
    </citation>
    <scope>NUCLEOTIDE SEQUENCE</scope>
    <source>
        <strain evidence="3">Fish Creek</strain>
    </source>
</reference>
<sequence length="435" mass="51439">MSALELFKVLGDESNRPPSPPKHILKKRKPSQSERVKRYWPGKVPDYATEQDSYSDESSHEDEPEVKVDSEPDRRLNRYKITQVEVAQNDSERIRRRKAQVETITVYHSDLKKDGGRSDESGVETKLDRKSSSTKLDADASEKRFDRNTLRRLALEYRKQEEEKLIARVGEVAENEVEEDEEESESSDESEYDENDEPEDDTDALSKPIFVPKGSRTTESEKEQLRKEEMLRKQNEKKRLQDRKRDTKEMIIKKVQELEDDQEEVEEELIDDTDNLDEKEYELWKIRELKRILRDKEEREKFKKLEEEVKLRRNMTDEERAMDNEKAEKVVVEKGKLRFLQKYYHRGAFFMDKLQDKSEPLYARDFNAPTADDLVDKSMLPKPMQVRRGLYGKHGQVKHTHLKDVDTTQFDAWANSDKFKLAGTKQVFDRPSKKK</sequence>
<dbReference type="InterPro" id="IPR033194">
    <property type="entry name" value="MFAP1"/>
</dbReference>
<dbReference type="OrthoDB" id="1111734at2759"/>
<proteinExistence type="predicted"/>
<feature type="region of interest" description="Disordered" evidence="1">
    <location>
        <begin position="168"/>
        <end position="244"/>
    </location>
</feature>
<organism evidence="3 4">
    <name type="scientific">Theileria orientalis</name>
    <dbReference type="NCBI Taxonomy" id="68886"/>
    <lineage>
        <taxon>Eukaryota</taxon>
        <taxon>Sar</taxon>
        <taxon>Alveolata</taxon>
        <taxon>Apicomplexa</taxon>
        <taxon>Aconoidasida</taxon>
        <taxon>Piroplasmida</taxon>
        <taxon>Theileriidae</taxon>
        <taxon>Theileria</taxon>
    </lineage>
</organism>
<feature type="compositionally biased region" description="Acidic residues" evidence="1">
    <location>
        <begin position="173"/>
        <end position="203"/>
    </location>
</feature>
<accession>A0A976M6U9</accession>
<feature type="compositionally biased region" description="Acidic residues" evidence="1">
    <location>
        <begin position="53"/>
        <end position="64"/>
    </location>
</feature>
<dbReference type="Pfam" id="PF06991">
    <property type="entry name" value="MFAP1"/>
    <property type="match status" value="1"/>
</dbReference>
<evidence type="ECO:0000256" key="1">
    <source>
        <dbReference type="SAM" id="MobiDB-lite"/>
    </source>
</evidence>
<dbReference type="Proteomes" id="UP000244803">
    <property type="component" value="Chromosome 4"/>
</dbReference>
<name>A0A976M6U9_THEOR</name>
<feature type="domain" description="Micro-fibrillar-associated protein 1 C-terminal" evidence="2">
    <location>
        <begin position="197"/>
        <end position="407"/>
    </location>
</feature>
<dbReference type="AlphaFoldDB" id="A0A976M6U9"/>
<dbReference type="PANTHER" id="PTHR15327">
    <property type="entry name" value="MICROFIBRIL-ASSOCIATED PROTEIN"/>
    <property type="match status" value="1"/>
</dbReference>
<gene>
    <name evidence="3" type="ORF">MACJ_002885</name>
</gene>
<evidence type="ECO:0000259" key="2">
    <source>
        <dbReference type="Pfam" id="PF06991"/>
    </source>
</evidence>
<dbReference type="EMBL" id="CP056067">
    <property type="protein sequence ID" value="UKJ89633.2"/>
    <property type="molecule type" value="Genomic_DNA"/>
</dbReference>
<feature type="compositionally biased region" description="Basic and acidic residues" evidence="1">
    <location>
        <begin position="216"/>
        <end position="244"/>
    </location>
</feature>
<feature type="compositionally biased region" description="Basic and acidic residues" evidence="1">
    <location>
        <begin position="109"/>
        <end position="151"/>
    </location>
</feature>
<evidence type="ECO:0000313" key="4">
    <source>
        <dbReference type="Proteomes" id="UP000244803"/>
    </source>
</evidence>